<protein>
    <submittedName>
        <fullName evidence="7">ATP synthase subunit I</fullName>
    </submittedName>
</protein>
<dbReference type="InterPro" id="IPR005598">
    <property type="entry name" value="ATP_synth_I"/>
</dbReference>
<dbReference type="EMBL" id="JBAKFJ010000001">
    <property type="protein sequence ID" value="MEX0387150.1"/>
    <property type="molecule type" value="Genomic_DNA"/>
</dbReference>
<dbReference type="Pfam" id="PF03899">
    <property type="entry name" value="ATP-synt_I"/>
    <property type="match status" value="1"/>
</dbReference>
<organism evidence="7 8">
    <name type="scientific">Spiribacter onubensis</name>
    <dbReference type="NCBI Taxonomy" id="3122420"/>
    <lineage>
        <taxon>Bacteria</taxon>
        <taxon>Pseudomonadati</taxon>
        <taxon>Pseudomonadota</taxon>
        <taxon>Gammaproteobacteria</taxon>
        <taxon>Chromatiales</taxon>
        <taxon>Ectothiorhodospiraceae</taxon>
        <taxon>Spiribacter</taxon>
    </lineage>
</organism>
<feature type="transmembrane region" description="Helical" evidence="6">
    <location>
        <begin position="34"/>
        <end position="57"/>
    </location>
</feature>
<dbReference type="Proteomes" id="UP001556653">
    <property type="component" value="Unassembled WGS sequence"/>
</dbReference>
<keyword evidence="3 6" id="KW-0812">Transmembrane</keyword>
<feature type="transmembrane region" description="Helical" evidence="6">
    <location>
        <begin position="77"/>
        <end position="94"/>
    </location>
</feature>
<keyword evidence="8" id="KW-1185">Reference proteome</keyword>
<keyword evidence="2" id="KW-1003">Cell membrane</keyword>
<sequence>MTLVSVARRVIWLQMAIGLTAAGVWTLTNGVQAGLAAVSGTGISVFMTFYVALRWSLRSAAESEPRAILGAFYRAQMMKLLLGTVLIFAAVYAFREEAGALVITLALTLAAYGLVLLGDID</sequence>
<feature type="transmembrane region" description="Helical" evidence="6">
    <location>
        <begin position="100"/>
        <end position="118"/>
    </location>
</feature>
<gene>
    <name evidence="7" type="ORF">V6X64_09115</name>
</gene>
<comment type="caution">
    <text evidence="7">The sequence shown here is derived from an EMBL/GenBank/DDBJ whole genome shotgun (WGS) entry which is preliminary data.</text>
</comment>
<evidence type="ECO:0000256" key="3">
    <source>
        <dbReference type="ARBA" id="ARBA00022692"/>
    </source>
</evidence>
<evidence type="ECO:0000256" key="2">
    <source>
        <dbReference type="ARBA" id="ARBA00022475"/>
    </source>
</evidence>
<evidence type="ECO:0000256" key="1">
    <source>
        <dbReference type="ARBA" id="ARBA00004651"/>
    </source>
</evidence>
<reference evidence="7 8" key="1">
    <citation type="submission" date="2024-02" db="EMBL/GenBank/DDBJ databases">
        <title>New especies of Spiribacter isolated from saline water.</title>
        <authorList>
            <person name="Leon M.J."/>
            <person name="De La Haba R."/>
            <person name="Sanchez-Porro C."/>
            <person name="Ventosa A."/>
        </authorList>
    </citation>
    <scope>NUCLEOTIDE SEQUENCE [LARGE SCALE GENOMIC DNA]</scope>
    <source>
        <strain evidence="8">ag22IC4-227</strain>
    </source>
</reference>
<dbReference type="RefSeq" id="WP_367967689.1">
    <property type="nucleotide sequence ID" value="NZ_JBAKFI010000002.1"/>
</dbReference>
<evidence type="ECO:0000256" key="5">
    <source>
        <dbReference type="ARBA" id="ARBA00023136"/>
    </source>
</evidence>
<proteinExistence type="predicted"/>
<comment type="subcellular location">
    <subcellularLocation>
        <location evidence="1">Cell membrane</location>
        <topology evidence="1">Multi-pass membrane protein</topology>
    </subcellularLocation>
</comment>
<keyword evidence="5 6" id="KW-0472">Membrane</keyword>
<evidence type="ECO:0000256" key="4">
    <source>
        <dbReference type="ARBA" id="ARBA00022989"/>
    </source>
</evidence>
<evidence type="ECO:0000313" key="7">
    <source>
        <dbReference type="EMBL" id="MEX0387150.1"/>
    </source>
</evidence>
<evidence type="ECO:0000313" key="8">
    <source>
        <dbReference type="Proteomes" id="UP001556653"/>
    </source>
</evidence>
<name>A0ABV3SCX7_9GAMM</name>
<evidence type="ECO:0000256" key="6">
    <source>
        <dbReference type="SAM" id="Phobius"/>
    </source>
</evidence>
<keyword evidence="4 6" id="KW-1133">Transmembrane helix</keyword>
<accession>A0ABV3SCX7</accession>
<feature type="transmembrane region" description="Helical" evidence="6">
    <location>
        <begin position="12"/>
        <end position="28"/>
    </location>
</feature>